<dbReference type="AlphaFoldDB" id="A0A2R5GXF6"/>
<dbReference type="Proteomes" id="UP000241890">
    <property type="component" value="Unassembled WGS sequence"/>
</dbReference>
<evidence type="ECO:0000256" key="5">
    <source>
        <dbReference type="ARBA" id="ARBA00022660"/>
    </source>
</evidence>
<keyword evidence="14" id="KW-1185">Reference proteome</keyword>
<comment type="similarity">
    <text evidence="2">Belongs to the complex I LYR family.</text>
</comment>
<comment type="caution">
    <text evidence="13">The sequence shown here is derived from an EMBL/GenBank/DDBJ whole genome shotgun (WGS) entry which is preliminary data.</text>
</comment>
<evidence type="ECO:0000313" key="14">
    <source>
        <dbReference type="Proteomes" id="UP000241890"/>
    </source>
</evidence>
<keyword evidence="4" id="KW-0813">Transport</keyword>
<gene>
    <name evidence="13" type="ORF">FCC1311_106922</name>
</gene>
<keyword evidence="10" id="KW-0472">Membrane</keyword>
<evidence type="ECO:0000256" key="7">
    <source>
        <dbReference type="ARBA" id="ARBA00022982"/>
    </source>
</evidence>
<dbReference type="InterPro" id="IPR045292">
    <property type="entry name" value="Complex1_LYR_NDUFB9_LYRM3"/>
</dbReference>
<keyword evidence="5" id="KW-0679">Respiratory chain</keyword>
<dbReference type="EMBL" id="BEYU01000196">
    <property type="protein sequence ID" value="GBG34468.1"/>
    <property type="molecule type" value="Genomic_DNA"/>
</dbReference>
<name>A0A2R5GXF6_9STRA</name>
<dbReference type="GO" id="GO:0006120">
    <property type="term" value="P:mitochondrial electron transport, NADH to ubiquinone"/>
    <property type="evidence" value="ECO:0007669"/>
    <property type="project" value="InterPro"/>
</dbReference>
<evidence type="ECO:0000256" key="10">
    <source>
        <dbReference type="ARBA" id="ARBA00023136"/>
    </source>
</evidence>
<keyword evidence="13" id="KW-0830">Ubiquinone</keyword>
<evidence type="ECO:0000256" key="4">
    <source>
        <dbReference type="ARBA" id="ARBA00022448"/>
    </source>
</evidence>
<evidence type="ECO:0000256" key="1">
    <source>
        <dbReference type="ARBA" id="ARBA00004443"/>
    </source>
</evidence>
<evidence type="ECO:0000256" key="8">
    <source>
        <dbReference type="ARBA" id="ARBA00022990"/>
    </source>
</evidence>
<proteinExistence type="inferred from homology"/>
<evidence type="ECO:0000256" key="6">
    <source>
        <dbReference type="ARBA" id="ARBA00022792"/>
    </source>
</evidence>
<dbReference type="InterPro" id="IPR033034">
    <property type="entry name" value="NDUFB9"/>
</dbReference>
<dbReference type="InParanoid" id="A0A2R5GXF6"/>
<accession>A0A2R5GXF6</accession>
<evidence type="ECO:0000256" key="2">
    <source>
        <dbReference type="ARBA" id="ARBA00009508"/>
    </source>
</evidence>
<dbReference type="PANTHER" id="PTHR12868">
    <property type="entry name" value="NADH-UBIQUINONE OXIDOREDUCTASE B22 SUBUNIT"/>
    <property type="match status" value="1"/>
</dbReference>
<reference evidence="13 14" key="1">
    <citation type="submission" date="2017-12" db="EMBL/GenBank/DDBJ databases">
        <title>Sequencing, de novo assembly and annotation of complete genome of a new Thraustochytrid species, strain FCC1311.</title>
        <authorList>
            <person name="Sedici K."/>
            <person name="Godart F."/>
            <person name="Aiese Cigliano R."/>
            <person name="Sanseverino W."/>
            <person name="Barakat M."/>
            <person name="Ortet P."/>
            <person name="Marechal E."/>
            <person name="Cagnac O."/>
            <person name="Amato A."/>
        </authorList>
    </citation>
    <scope>NUCLEOTIDE SEQUENCE [LARGE SCALE GENOMIC DNA]</scope>
</reference>
<evidence type="ECO:0000256" key="3">
    <source>
        <dbReference type="ARBA" id="ARBA00018684"/>
    </source>
</evidence>
<dbReference type="GO" id="GO:0005743">
    <property type="term" value="C:mitochondrial inner membrane"/>
    <property type="evidence" value="ECO:0007669"/>
    <property type="project" value="UniProtKB-SubCell"/>
</dbReference>
<comment type="subcellular location">
    <subcellularLocation>
        <location evidence="1">Mitochondrion inner membrane</location>
        <topology evidence="1">Peripheral membrane protein</topology>
        <orientation evidence="1">Matrix side</orientation>
    </subcellularLocation>
</comment>
<keyword evidence="7" id="KW-0249">Electron transport</keyword>
<evidence type="ECO:0000256" key="11">
    <source>
        <dbReference type="ARBA" id="ARBA00030192"/>
    </source>
</evidence>
<keyword evidence="6" id="KW-0999">Mitochondrion inner membrane</keyword>
<evidence type="ECO:0000256" key="12">
    <source>
        <dbReference type="ARBA" id="ARBA00032528"/>
    </source>
</evidence>
<dbReference type="OrthoDB" id="13598at2759"/>
<sequence length="153" mass="17527">MNAAFRGAVAQVSYHEGALTHKQRVTRLYRNSLRMLLSWCIDREVFYEESDKLRARFDAVKSLEAGKGAVDAGEAEFWEKLHPDPYSYIYMPGGTKFMRNPPPPPEIVYALEDEIPKEAYTGTNTPVWPDSVPITFRPHMDGLTVDFAKKRMQ</sequence>
<organism evidence="13 14">
    <name type="scientific">Hondaea fermentalgiana</name>
    <dbReference type="NCBI Taxonomy" id="2315210"/>
    <lineage>
        <taxon>Eukaryota</taxon>
        <taxon>Sar</taxon>
        <taxon>Stramenopiles</taxon>
        <taxon>Bigyra</taxon>
        <taxon>Labyrinthulomycetes</taxon>
        <taxon>Thraustochytrida</taxon>
        <taxon>Thraustochytriidae</taxon>
        <taxon>Hondaea</taxon>
    </lineage>
</organism>
<dbReference type="CDD" id="cd20263">
    <property type="entry name" value="Complex1_LYR_NDUFB9_LYRM3"/>
    <property type="match status" value="1"/>
</dbReference>
<evidence type="ECO:0000256" key="9">
    <source>
        <dbReference type="ARBA" id="ARBA00023128"/>
    </source>
</evidence>
<keyword evidence="9" id="KW-0496">Mitochondrion</keyword>
<dbReference type="PANTHER" id="PTHR12868:SF0">
    <property type="entry name" value="NADH DEHYDROGENASE [UBIQUINONE] 1 BETA SUBCOMPLEX SUBUNIT 9"/>
    <property type="match status" value="1"/>
</dbReference>
<evidence type="ECO:0000313" key="13">
    <source>
        <dbReference type="EMBL" id="GBG34468.1"/>
    </source>
</evidence>
<protein>
    <recommendedName>
        <fullName evidence="3">NADH dehydrogenase [ubiquinone] 1 beta subcomplex subunit 9</fullName>
    </recommendedName>
    <alternativeName>
        <fullName evidence="11">Complex I-B22</fullName>
    </alternativeName>
    <alternativeName>
        <fullName evidence="12">NADH-ubiquinone oxidoreductase B22 subunit</fullName>
    </alternativeName>
</protein>
<keyword evidence="8" id="KW-0007">Acetylation</keyword>